<feature type="compositionally biased region" description="Low complexity" evidence="1">
    <location>
        <begin position="215"/>
        <end position="234"/>
    </location>
</feature>
<dbReference type="EMBL" id="KZ669580">
    <property type="protein sequence ID" value="PPR85031.1"/>
    <property type="molecule type" value="Genomic_DNA"/>
</dbReference>
<dbReference type="AlphaFoldDB" id="A0A2P5W1S5"/>
<dbReference type="Pfam" id="PF00240">
    <property type="entry name" value="ubiquitin"/>
    <property type="match status" value="1"/>
</dbReference>
<protein>
    <recommendedName>
        <fullName evidence="2">Ubiquitin-like domain-containing protein</fullName>
    </recommendedName>
</protein>
<dbReference type="PROSITE" id="PS50053">
    <property type="entry name" value="UBIQUITIN_2"/>
    <property type="match status" value="1"/>
</dbReference>
<evidence type="ECO:0000256" key="1">
    <source>
        <dbReference type="SAM" id="MobiDB-lite"/>
    </source>
</evidence>
<reference evidence="3 4" key="1">
    <citation type="submission" date="2015-01" db="EMBL/GenBank/DDBJ databases">
        <title>Genome of allotetraploid Gossypium barbadense reveals genomic plasticity and fiber elongation in cotton evolution.</title>
        <authorList>
            <person name="Chen X."/>
            <person name="Liu X."/>
            <person name="Zhao B."/>
            <person name="Zheng H."/>
            <person name="Hu Y."/>
            <person name="Lu G."/>
            <person name="Yang C."/>
            <person name="Chen J."/>
            <person name="Shan C."/>
            <person name="Zhang L."/>
            <person name="Zhou Y."/>
            <person name="Wang L."/>
            <person name="Guo W."/>
            <person name="Bai Y."/>
            <person name="Ruan J."/>
            <person name="Shangguan X."/>
            <person name="Mao Y."/>
            <person name="Jiang J."/>
            <person name="Zhu Y."/>
            <person name="Lei J."/>
            <person name="Kang H."/>
            <person name="Chen S."/>
            <person name="He X."/>
            <person name="Wang R."/>
            <person name="Wang Y."/>
            <person name="Chen J."/>
            <person name="Wang L."/>
            <person name="Yu S."/>
            <person name="Wang B."/>
            <person name="Wei J."/>
            <person name="Song S."/>
            <person name="Lu X."/>
            <person name="Gao Z."/>
            <person name="Gu W."/>
            <person name="Deng X."/>
            <person name="Ma D."/>
            <person name="Wang S."/>
            <person name="Liang W."/>
            <person name="Fang L."/>
            <person name="Cai C."/>
            <person name="Zhu X."/>
            <person name="Zhou B."/>
            <person name="Zhang Y."/>
            <person name="Chen Z."/>
            <person name="Xu S."/>
            <person name="Zhu R."/>
            <person name="Wang S."/>
            <person name="Zhang T."/>
            <person name="Zhao G."/>
        </authorList>
    </citation>
    <scope>NUCLEOTIDE SEQUENCE [LARGE SCALE GENOMIC DNA]</scope>
    <source>
        <strain evidence="4">cv. Xinhai21</strain>
        <tissue evidence="3">Leaf</tissue>
    </source>
</reference>
<dbReference type="Gene3D" id="3.10.20.90">
    <property type="entry name" value="Phosphatidylinositol 3-kinase Catalytic Subunit, Chain A, domain 1"/>
    <property type="match status" value="1"/>
</dbReference>
<feature type="region of interest" description="Disordered" evidence="1">
    <location>
        <begin position="279"/>
        <end position="324"/>
    </location>
</feature>
<dbReference type="GO" id="GO:0071818">
    <property type="term" value="C:BAT3 complex"/>
    <property type="evidence" value="ECO:0007669"/>
    <property type="project" value="TreeGrafter"/>
</dbReference>
<gene>
    <name evidence="3" type="ORF">GOBAR_AA35681</name>
</gene>
<dbReference type="SMART" id="SM00213">
    <property type="entry name" value="UBQ"/>
    <property type="match status" value="1"/>
</dbReference>
<feature type="compositionally biased region" description="Low complexity" evidence="1">
    <location>
        <begin position="280"/>
        <end position="297"/>
    </location>
</feature>
<sequence>MFNLLRDLPSFYNSYAFDLSFANVKKVVLLMYRHLGLRIGTRDNHEPSLLLTIAKAIVSCDRSCGSAMADQHSNEGLITGSVSGESSNALIELRVKTLDSQICSLHVEKNTSVSLFKERISNAIGVPVGQQRLIFRGKQYLVLNGRFGSSSVIIVIEKEKSRYEYHNIKCKFATLSKLWFNLCLKNPSLVLDVENGDTLHLVERQPTQSQPLSETSSGDTNGNNSNQGNDASAGIPHNRVGQILHSVVLGTFNVGDQGEGIIPDLTRVIGAVLNSFGVGSQPSATSTTRQSSTSAPQGISTDGVRGGGPGGENQAGIQTQSPQSFPAATQFIPVPLTAAPIPVPSLNSVPIPDSLNTLSEFMNHMEAHSPNGYQLHTSVTNRREQPRVALPSDARGFPTPEALSIVMRHVEQLLNSHAIAALSHIAGRIEQERNSTDPALRGQIQTESARVGLTMQHLGALLLELGRTILMLRMGHSPAESSVNAGPAVYISPSGPNPIMVQPFPLQTSSLLSSSNSPPNSLNISPAGIGNTPRNINIHIHAGTALAPMVSAVGNRTGNGVGVQWEHGNNAGPDPMRVLPVRNVIAAARPAHSTGAVSGATQSAPTDSSLSSALAEVTSRIRDLVSNMQGQNQGASVTCRERTGLHLIAGTERFWDVNNDNVTCSYGDSSVALLADLHATEERSQPQLDEHSNNTTESGKSSKDVSTGTVGCPPSSSGEFLVKSEDPSASVQKSTEENAKPVPLGLGLGGLGRKRRVKQAKSSLSTRDTGTTSYSLDESLSARTTGQKILQSLASQSSSMNRVEDDSLSSNPAIQSNRSSGLQSSDDQLDVANAVSEVLQSPAINGLLAGVSEQTGVGSPDVFRNMLWQLTQSPQIMNTVNQIAQQVDSQDIGNMFSGLGGGQDGGVDLSRMVQQMMPIVSQALGQGASAPPPFHAVEPKQQVHHDGRKSNAADKPCDSDFQDNIQQTAQRIEQLNSPFDVFHAVAEIAFQVYGIDNGRNTEEFLSELCGDESLAEEYIEMLRQDIRRRFQDKCEEDKC</sequence>
<dbReference type="PANTHER" id="PTHR15204:SF5">
    <property type="entry name" value="LARGE PROLINE-RICH PROTEIN BAG6 ISOFORM X1"/>
    <property type="match status" value="1"/>
</dbReference>
<evidence type="ECO:0000313" key="3">
    <source>
        <dbReference type="EMBL" id="PPR85031.1"/>
    </source>
</evidence>
<feature type="compositionally biased region" description="Polar residues" evidence="1">
    <location>
        <begin position="693"/>
        <end position="718"/>
    </location>
</feature>
<evidence type="ECO:0000259" key="2">
    <source>
        <dbReference type="PROSITE" id="PS50053"/>
    </source>
</evidence>
<name>A0A2P5W1S5_GOSBA</name>
<dbReference type="GO" id="GO:0051787">
    <property type="term" value="F:misfolded protein binding"/>
    <property type="evidence" value="ECO:0007669"/>
    <property type="project" value="TreeGrafter"/>
</dbReference>
<feature type="compositionally biased region" description="Gly residues" evidence="1">
    <location>
        <begin position="304"/>
        <end position="313"/>
    </location>
</feature>
<dbReference type="PANTHER" id="PTHR15204">
    <property type="entry name" value="LARGE PROLINE-RICH PROTEIN BAG6"/>
    <property type="match status" value="1"/>
</dbReference>
<evidence type="ECO:0000313" key="4">
    <source>
        <dbReference type="Proteomes" id="UP000239757"/>
    </source>
</evidence>
<dbReference type="InterPro" id="IPR000626">
    <property type="entry name" value="Ubiquitin-like_dom"/>
</dbReference>
<dbReference type="GO" id="GO:0036503">
    <property type="term" value="P:ERAD pathway"/>
    <property type="evidence" value="ECO:0007669"/>
    <property type="project" value="TreeGrafter"/>
</dbReference>
<feature type="compositionally biased region" description="Basic and acidic residues" evidence="1">
    <location>
        <begin position="937"/>
        <end position="956"/>
    </location>
</feature>
<feature type="region of interest" description="Disordered" evidence="1">
    <location>
        <begin position="793"/>
        <end position="827"/>
    </location>
</feature>
<feature type="compositionally biased region" description="Polar residues" evidence="1">
    <location>
        <begin position="315"/>
        <end position="324"/>
    </location>
</feature>
<dbReference type="GO" id="GO:0031593">
    <property type="term" value="F:polyubiquitin modification-dependent protein binding"/>
    <property type="evidence" value="ECO:0007669"/>
    <property type="project" value="TreeGrafter"/>
</dbReference>
<feature type="compositionally biased region" description="Polar residues" evidence="1">
    <location>
        <begin position="760"/>
        <end position="779"/>
    </location>
</feature>
<feature type="region of interest" description="Disordered" evidence="1">
    <location>
        <begin position="681"/>
        <end position="779"/>
    </location>
</feature>
<proteinExistence type="predicted"/>
<feature type="compositionally biased region" description="Polar residues" evidence="1">
    <location>
        <begin position="205"/>
        <end position="214"/>
    </location>
</feature>
<feature type="domain" description="Ubiquitin-like" evidence="2">
    <location>
        <begin position="91"/>
        <end position="138"/>
    </location>
</feature>
<dbReference type="InterPro" id="IPR029071">
    <property type="entry name" value="Ubiquitin-like_domsf"/>
</dbReference>
<feature type="compositionally biased region" description="Polar residues" evidence="1">
    <location>
        <begin position="808"/>
        <end position="818"/>
    </location>
</feature>
<organism evidence="3 4">
    <name type="scientific">Gossypium barbadense</name>
    <name type="common">Sea Island cotton</name>
    <name type="synonym">Hibiscus barbadensis</name>
    <dbReference type="NCBI Taxonomy" id="3634"/>
    <lineage>
        <taxon>Eukaryota</taxon>
        <taxon>Viridiplantae</taxon>
        <taxon>Streptophyta</taxon>
        <taxon>Embryophyta</taxon>
        <taxon>Tracheophyta</taxon>
        <taxon>Spermatophyta</taxon>
        <taxon>Magnoliopsida</taxon>
        <taxon>eudicotyledons</taxon>
        <taxon>Gunneridae</taxon>
        <taxon>Pentapetalae</taxon>
        <taxon>rosids</taxon>
        <taxon>malvids</taxon>
        <taxon>Malvales</taxon>
        <taxon>Malvaceae</taxon>
        <taxon>Malvoideae</taxon>
        <taxon>Gossypium</taxon>
    </lineage>
</organism>
<feature type="region of interest" description="Disordered" evidence="1">
    <location>
        <begin position="204"/>
        <end position="236"/>
    </location>
</feature>
<dbReference type="Proteomes" id="UP000239757">
    <property type="component" value="Unassembled WGS sequence"/>
</dbReference>
<feature type="compositionally biased region" description="Basic and acidic residues" evidence="1">
    <location>
        <begin position="681"/>
        <end position="692"/>
    </location>
</feature>
<dbReference type="OrthoDB" id="267397at2759"/>
<feature type="region of interest" description="Disordered" evidence="1">
    <location>
        <begin position="925"/>
        <end position="956"/>
    </location>
</feature>
<accession>A0A2P5W1S5</accession>
<dbReference type="SUPFAM" id="SSF54236">
    <property type="entry name" value="Ubiquitin-like"/>
    <property type="match status" value="1"/>
</dbReference>